<accession>A0A267E888</accession>
<reference evidence="2 4" key="1">
    <citation type="submission" date="2017-06" db="EMBL/GenBank/DDBJ databases">
        <title>A platform for efficient transgenesis in Macrostomum lignano, a flatworm model organism for stem cell research.</title>
        <authorList>
            <person name="Berezikov E."/>
        </authorList>
    </citation>
    <scope>NUCLEOTIDE SEQUENCE [LARGE SCALE GENOMIC DNA]</scope>
    <source>
        <strain evidence="2">DV1</strain>
        <tissue evidence="2">Whole organism</tissue>
    </source>
</reference>
<feature type="chain" id="PRO_5011916005" evidence="1">
    <location>
        <begin position="20"/>
        <end position="131"/>
    </location>
</feature>
<dbReference type="EMBL" id="NIVC01000240">
    <property type="protein sequence ID" value="PAA87244.1"/>
    <property type="molecule type" value="Genomic_DNA"/>
</dbReference>
<sequence length="131" mass="13891">MVHVIISALCLLLLAISFAAYHRKRRKVAVAKQHRLWKRGAKLRMMSSAVGITQSLGLHFTNDINAIAGSGQLDFLTREALDSSNFSGDFGVPFGGAGGLTAGALDPGKKKGGLLMFDFRKQSTRASGGTG</sequence>
<evidence type="ECO:0000313" key="4">
    <source>
        <dbReference type="Proteomes" id="UP000215902"/>
    </source>
</evidence>
<evidence type="ECO:0000313" key="3">
    <source>
        <dbReference type="EMBL" id="PAA87244.1"/>
    </source>
</evidence>
<evidence type="ECO:0000256" key="1">
    <source>
        <dbReference type="SAM" id="SignalP"/>
    </source>
</evidence>
<dbReference type="AlphaFoldDB" id="A0A267E888"/>
<gene>
    <name evidence="3" type="ORF">BOX15_Mlig002598g1</name>
    <name evidence="2" type="ORF">BOX15_Mlig002598g2</name>
</gene>
<feature type="signal peptide" evidence="1">
    <location>
        <begin position="1"/>
        <end position="19"/>
    </location>
</feature>
<dbReference type="EMBL" id="NIVC01002444">
    <property type="protein sequence ID" value="PAA57801.1"/>
    <property type="molecule type" value="Genomic_DNA"/>
</dbReference>
<proteinExistence type="predicted"/>
<comment type="caution">
    <text evidence="2">The sequence shown here is derived from an EMBL/GenBank/DDBJ whole genome shotgun (WGS) entry which is preliminary data.</text>
</comment>
<keyword evidence="1" id="KW-0732">Signal</keyword>
<evidence type="ECO:0000313" key="2">
    <source>
        <dbReference type="EMBL" id="PAA57801.1"/>
    </source>
</evidence>
<keyword evidence="4" id="KW-1185">Reference proteome</keyword>
<name>A0A267E888_9PLAT</name>
<organism evidence="2 4">
    <name type="scientific">Macrostomum lignano</name>
    <dbReference type="NCBI Taxonomy" id="282301"/>
    <lineage>
        <taxon>Eukaryota</taxon>
        <taxon>Metazoa</taxon>
        <taxon>Spiralia</taxon>
        <taxon>Lophotrochozoa</taxon>
        <taxon>Platyhelminthes</taxon>
        <taxon>Rhabditophora</taxon>
        <taxon>Macrostomorpha</taxon>
        <taxon>Macrostomida</taxon>
        <taxon>Macrostomidae</taxon>
        <taxon>Macrostomum</taxon>
    </lineage>
</organism>
<protein>
    <submittedName>
        <fullName evidence="2">Uncharacterized protein</fullName>
    </submittedName>
</protein>
<dbReference type="Proteomes" id="UP000215902">
    <property type="component" value="Unassembled WGS sequence"/>
</dbReference>